<dbReference type="InterPro" id="IPR004333">
    <property type="entry name" value="SBP_dom"/>
</dbReference>
<evidence type="ECO:0000256" key="9">
    <source>
        <dbReference type="PROSITE-ProRule" id="PRU00470"/>
    </source>
</evidence>
<keyword evidence="7" id="KW-0804">Transcription</keyword>
<evidence type="ECO:0000256" key="2">
    <source>
        <dbReference type="ARBA" id="ARBA00022723"/>
    </source>
</evidence>
<keyword evidence="3 9" id="KW-0863">Zinc-finger</keyword>
<dbReference type="Pfam" id="PF03110">
    <property type="entry name" value="SBP"/>
    <property type="match status" value="1"/>
</dbReference>
<evidence type="ECO:0000256" key="6">
    <source>
        <dbReference type="ARBA" id="ARBA00023125"/>
    </source>
</evidence>
<comment type="caution">
    <text evidence="12">The sequence shown here is derived from an EMBL/GenBank/DDBJ whole genome shotgun (WGS) entry which is preliminary data.</text>
</comment>
<evidence type="ECO:0000256" key="5">
    <source>
        <dbReference type="ARBA" id="ARBA00023015"/>
    </source>
</evidence>
<keyword evidence="2" id="KW-0479">Metal-binding</keyword>
<dbReference type="EMBL" id="VEPZ02001724">
    <property type="protein sequence ID" value="KAE8661213.1"/>
    <property type="molecule type" value="Genomic_DNA"/>
</dbReference>
<dbReference type="InterPro" id="IPR044817">
    <property type="entry name" value="SBP-like"/>
</dbReference>
<dbReference type="PANTHER" id="PTHR31251:SF191">
    <property type="entry name" value="SBP-TYPE DOMAIN-CONTAINING PROTEIN"/>
    <property type="match status" value="1"/>
</dbReference>
<evidence type="ECO:0000256" key="7">
    <source>
        <dbReference type="ARBA" id="ARBA00023163"/>
    </source>
</evidence>
<proteinExistence type="predicted"/>
<feature type="region of interest" description="Disordered" evidence="10">
    <location>
        <begin position="1"/>
        <end position="21"/>
    </location>
</feature>
<evidence type="ECO:0000259" key="11">
    <source>
        <dbReference type="PROSITE" id="PS51141"/>
    </source>
</evidence>
<evidence type="ECO:0000256" key="1">
    <source>
        <dbReference type="ARBA" id="ARBA00004123"/>
    </source>
</evidence>
<keyword evidence="13" id="KW-1185">Reference proteome</keyword>
<dbReference type="GO" id="GO:0003677">
    <property type="term" value="F:DNA binding"/>
    <property type="evidence" value="ECO:0007669"/>
    <property type="project" value="UniProtKB-KW"/>
</dbReference>
<accession>A0A6A2WMB7</accession>
<organism evidence="12 13">
    <name type="scientific">Hibiscus syriacus</name>
    <name type="common">Rose of Sharon</name>
    <dbReference type="NCBI Taxonomy" id="106335"/>
    <lineage>
        <taxon>Eukaryota</taxon>
        <taxon>Viridiplantae</taxon>
        <taxon>Streptophyta</taxon>
        <taxon>Embryophyta</taxon>
        <taxon>Tracheophyta</taxon>
        <taxon>Spermatophyta</taxon>
        <taxon>Magnoliopsida</taxon>
        <taxon>eudicotyledons</taxon>
        <taxon>Gunneridae</taxon>
        <taxon>Pentapetalae</taxon>
        <taxon>rosids</taxon>
        <taxon>malvids</taxon>
        <taxon>Malvales</taxon>
        <taxon>Malvaceae</taxon>
        <taxon>Malvoideae</taxon>
        <taxon>Hibiscus</taxon>
    </lineage>
</organism>
<dbReference type="Proteomes" id="UP000436088">
    <property type="component" value="Unassembled WGS sequence"/>
</dbReference>
<gene>
    <name evidence="12" type="ORF">F3Y22_tig00116937pilonHSYRG00153</name>
</gene>
<dbReference type="AlphaFoldDB" id="A0A6A2WMB7"/>
<dbReference type="GO" id="GO:0008270">
    <property type="term" value="F:zinc ion binding"/>
    <property type="evidence" value="ECO:0007669"/>
    <property type="project" value="UniProtKB-KW"/>
</dbReference>
<keyword evidence="5" id="KW-0805">Transcription regulation</keyword>
<dbReference type="SUPFAM" id="SSF103612">
    <property type="entry name" value="SBT domain"/>
    <property type="match status" value="1"/>
</dbReference>
<dbReference type="GO" id="GO:0005634">
    <property type="term" value="C:nucleus"/>
    <property type="evidence" value="ECO:0007669"/>
    <property type="project" value="UniProtKB-SubCell"/>
</dbReference>
<evidence type="ECO:0000256" key="4">
    <source>
        <dbReference type="ARBA" id="ARBA00022833"/>
    </source>
</evidence>
<evidence type="ECO:0000313" key="12">
    <source>
        <dbReference type="EMBL" id="KAE8661213.1"/>
    </source>
</evidence>
<dbReference type="Gene3D" id="4.10.1100.10">
    <property type="entry name" value="Transcription factor, SBP-box domain"/>
    <property type="match status" value="1"/>
</dbReference>
<dbReference type="OrthoDB" id="514967at2759"/>
<keyword evidence="6" id="KW-0238">DNA-binding</keyword>
<dbReference type="PROSITE" id="PS51141">
    <property type="entry name" value="ZF_SBP"/>
    <property type="match status" value="1"/>
</dbReference>
<comment type="subcellular location">
    <subcellularLocation>
        <location evidence="1">Nucleus</location>
    </subcellularLocation>
</comment>
<feature type="compositionally biased region" description="Low complexity" evidence="10">
    <location>
        <begin position="54"/>
        <end position="70"/>
    </location>
</feature>
<reference evidence="12" key="1">
    <citation type="submission" date="2019-09" db="EMBL/GenBank/DDBJ databases">
        <title>Draft genome information of white flower Hibiscus syriacus.</title>
        <authorList>
            <person name="Kim Y.-M."/>
        </authorList>
    </citation>
    <scope>NUCLEOTIDE SEQUENCE [LARGE SCALE GENOMIC DNA]</scope>
    <source>
        <strain evidence="12">YM2019G1</strain>
    </source>
</reference>
<dbReference type="PANTHER" id="PTHR31251">
    <property type="entry name" value="SQUAMOSA PROMOTER-BINDING-LIKE PROTEIN 4"/>
    <property type="match status" value="1"/>
</dbReference>
<evidence type="ECO:0000256" key="8">
    <source>
        <dbReference type="ARBA" id="ARBA00023242"/>
    </source>
</evidence>
<feature type="region of interest" description="Disordered" evidence="10">
    <location>
        <begin position="328"/>
        <end position="349"/>
    </location>
</feature>
<keyword evidence="4" id="KW-0862">Zinc</keyword>
<sequence>MEMGSGSLTESGSSSTNSSAESLNGFKFQKKICFEDTAAATAGGKSISSGASMGTPSKSGPWSSSSSGSGRKARVSGTVQGAQPRRCHVEGCIVDLSDAKAYYSRHKVCCMHSKSSKVLVSGLEQRFCQQCSRFHQLSEFDKGKRSCRRRLAGHNERRRKPPSGSLFSSPYENGGRGGNFIVDLSAYPRLSGRDGCPTGGSSECIPGHQNTATGTSFPHPWRNNSNNLLLQGSPHGTSFFGTAIPLGECFTGPGDSRCALSLLSNQTWGSRNQASSFGVSGVISTEGSPVAQPTPPHGVIVNPPYSNATWGFNSSDPVRTSHEIMPRVDSGRISDPGGLELSPQSRRPYSELEQSRVAYDDSMHHIHWSL</sequence>
<feature type="compositionally biased region" description="Basic residues" evidence="10">
    <location>
        <begin position="151"/>
        <end position="161"/>
    </location>
</feature>
<evidence type="ECO:0000256" key="10">
    <source>
        <dbReference type="SAM" id="MobiDB-lite"/>
    </source>
</evidence>
<dbReference type="InterPro" id="IPR036893">
    <property type="entry name" value="SBP_sf"/>
</dbReference>
<feature type="domain" description="SBP-type" evidence="11">
    <location>
        <begin position="84"/>
        <end position="161"/>
    </location>
</feature>
<evidence type="ECO:0000256" key="3">
    <source>
        <dbReference type="ARBA" id="ARBA00022771"/>
    </source>
</evidence>
<protein>
    <recommendedName>
        <fullName evidence="11">SBP-type domain-containing protein</fullName>
    </recommendedName>
</protein>
<name>A0A6A2WMB7_HIBSY</name>
<feature type="region of interest" description="Disordered" evidence="10">
    <location>
        <begin position="43"/>
        <end position="80"/>
    </location>
</feature>
<keyword evidence="8" id="KW-0539">Nucleus</keyword>
<evidence type="ECO:0000313" key="13">
    <source>
        <dbReference type="Proteomes" id="UP000436088"/>
    </source>
</evidence>
<feature type="region of interest" description="Disordered" evidence="10">
    <location>
        <begin position="151"/>
        <end position="172"/>
    </location>
</feature>
<dbReference type="FunFam" id="4.10.1100.10:FF:000001">
    <property type="entry name" value="Squamosa promoter-binding-like protein 14"/>
    <property type="match status" value="1"/>
</dbReference>